<organism evidence="2">
    <name type="scientific">Arundo donax</name>
    <name type="common">Giant reed</name>
    <name type="synonym">Donax arundinaceus</name>
    <dbReference type="NCBI Taxonomy" id="35708"/>
    <lineage>
        <taxon>Eukaryota</taxon>
        <taxon>Viridiplantae</taxon>
        <taxon>Streptophyta</taxon>
        <taxon>Embryophyta</taxon>
        <taxon>Tracheophyta</taxon>
        <taxon>Spermatophyta</taxon>
        <taxon>Magnoliopsida</taxon>
        <taxon>Liliopsida</taxon>
        <taxon>Poales</taxon>
        <taxon>Poaceae</taxon>
        <taxon>PACMAD clade</taxon>
        <taxon>Arundinoideae</taxon>
        <taxon>Arundineae</taxon>
        <taxon>Arundo</taxon>
    </lineage>
</organism>
<dbReference type="InterPro" id="IPR007122">
    <property type="entry name" value="Villin/Gelsolin"/>
</dbReference>
<accession>A0A0A9ALJ5</accession>
<sequence length="137" mass="15949">MAVSMREVDPVFQAAGQKDGLEIWRIEKLQAVPVPKESYGKFFTGDSYIILKITALKNGSFRHDIHYWLGKDTNQLVQLQSRLWNWMLLLVDALSNTVKCREMRPRNFFRTLNLVLYQRKVKLHLVSSMLKSMSGSM</sequence>
<dbReference type="Gene3D" id="3.40.20.10">
    <property type="entry name" value="Severin"/>
    <property type="match status" value="1"/>
</dbReference>
<dbReference type="SUPFAM" id="SSF55753">
    <property type="entry name" value="Actin depolymerizing proteins"/>
    <property type="match status" value="1"/>
</dbReference>
<dbReference type="PANTHER" id="PTHR11977:SF91">
    <property type="entry name" value="VILLIN-3"/>
    <property type="match status" value="1"/>
</dbReference>
<dbReference type="GO" id="GO:0051015">
    <property type="term" value="F:actin filament binding"/>
    <property type="evidence" value="ECO:0007669"/>
    <property type="project" value="InterPro"/>
</dbReference>
<dbReference type="AlphaFoldDB" id="A0A0A9ALJ5"/>
<evidence type="ECO:0000259" key="1">
    <source>
        <dbReference type="Pfam" id="PF00626"/>
    </source>
</evidence>
<dbReference type="PANTHER" id="PTHR11977">
    <property type="entry name" value="VILLIN"/>
    <property type="match status" value="1"/>
</dbReference>
<dbReference type="GO" id="GO:0051014">
    <property type="term" value="P:actin filament severing"/>
    <property type="evidence" value="ECO:0007669"/>
    <property type="project" value="TreeGrafter"/>
</dbReference>
<reference evidence="2" key="1">
    <citation type="submission" date="2014-09" db="EMBL/GenBank/DDBJ databases">
        <authorList>
            <person name="Magalhaes I.L.F."/>
            <person name="Oliveira U."/>
            <person name="Santos F.R."/>
            <person name="Vidigal T.H.D.A."/>
            <person name="Brescovit A.D."/>
            <person name="Santos A.J."/>
        </authorList>
    </citation>
    <scope>NUCLEOTIDE SEQUENCE</scope>
    <source>
        <tissue evidence="2">Shoot tissue taken approximately 20 cm above the soil surface</tissue>
    </source>
</reference>
<proteinExistence type="predicted"/>
<dbReference type="EMBL" id="GBRH01247162">
    <property type="protein sequence ID" value="JAD50733.1"/>
    <property type="molecule type" value="Transcribed_RNA"/>
</dbReference>
<feature type="domain" description="Gelsolin-like" evidence="1">
    <location>
        <begin position="31"/>
        <end position="79"/>
    </location>
</feature>
<dbReference type="Pfam" id="PF00626">
    <property type="entry name" value="Gelsolin"/>
    <property type="match status" value="1"/>
</dbReference>
<dbReference type="InterPro" id="IPR029006">
    <property type="entry name" value="ADF-H/Gelsolin-like_dom_sf"/>
</dbReference>
<name>A0A0A9ALJ5_ARUDO</name>
<protein>
    <recommendedName>
        <fullName evidence="1">Gelsolin-like domain-containing protein</fullName>
    </recommendedName>
</protein>
<dbReference type="InterPro" id="IPR007123">
    <property type="entry name" value="Gelsolin-like_dom"/>
</dbReference>
<reference evidence="2" key="2">
    <citation type="journal article" date="2015" name="Data Brief">
        <title>Shoot transcriptome of the giant reed, Arundo donax.</title>
        <authorList>
            <person name="Barrero R.A."/>
            <person name="Guerrero F.D."/>
            <person name="Moolhuijzen P."/>
            <person name="Goolsby J.A."/>
            <person name="Tidwell J."/>
            <person name="Bellgard S.E."/>
            <person name="Bellgard M.I."/>
        </authorList>
    </citation>
    <scope>NUCLEOTIDE SEQUENCE</scope>
    <source>
        <tissue evidence="2">Shoot tissue taken approximately 20 cm above the soil surface</tissue>
    </source>
</reference>
<evidence type="ECO:0000313" key="2">
    <source>
        <dbReference type="EMBL" id="JAD50733.1"/>
    </source>
</evidence>